<proteinExistence type="predicted"/>
<accession>A0A8C8H427</accession>
<evidence type="ECO:0000313" key="5">
    <source>
        <dbReference type="Ensembl" id="ENSOTSP00005057412.2"/>
    </source>
</evidence>
<evidence type="ECO:0000313" key="6">
    <source>
        <dbReference type="Proteomes" id="UP000694402"/>
    </source>
</evidence>
<name>A0A8C8H427_ONCTS</name>
<sequence>MKATYTLNREMSYWNATSNHTETSLIRNSNITNDLGYEFSNPIVGGGRLNGMFYILISISGFTVTIVILMAILWTRKYRTLIHTIRDLQGVEGLSGRAPPSNPPSRSPLTLRKCLGHETRSHPTRELVSVTLGQESQDTNLTTPLERQTTKSASRSLWRPRQTVSCFNTSGLGLQHIIKAGREGVYYKAKVIRGTCKGHFIVTCKIIKEGATHRRVAREVRIMRKLGIHKNVLQLLDWNITQAPYMLILESVSSGTLRSFLQVNQDQLSRDSQLQHFFTTAAYHIAHAMRHLCSKMVVHCDLALRNIMVNHFPREVKLAEFGLAQDLTHKRSHRSSCKVDHMQSVPLRWYPPEYFRNNYYSFKGDVWAFGIVLWEMQTFGTLPYPNLEAPELVVRYVCSGQRNSVPETCRPEILQTIRDCWLEPNTQRPSFNDIVRDLENILEDDEVRVASSVSIPSASHILLCGFKLFKRLSGHATFDLFMQFLVFVYCLHCRITSKWTTESQWPILNLATKVKSSPLSFTGTKYV</sequence>
<dbReference type="GeneID" id="112250289"/>
<dbReference type="GO" id="GO:0005021">
    <property type="term" value="F:vascular endothelial growth factor receptor activity"/>
    <property type="evidence" value="ECO:0007669"/>
    <property type="project" value="TreeGrafter"/>
</dbReference>
<dbReference type="KEGG" id="otw:112250289"/>
<feature type="domain" description="Protein kinase" evidence="4">
    <location>
        <begin position="172"/>
        <end position="442"/>
    </location>
</feature>
<dbReference type="InterPro" id="IPR000719">
    <property type="entry name" value="Prot_kinase_dom"/>
</dbReference>
<dbReference type="GO" id="GO:0016477">
    <property type="term" value="P:cell migration"/>
    <property type="evidence" value="ECO:0007669"/>
    <property type="project" value="TreeGrafter"/>
</dbReference>
<reference evidence="5" key="1">
    <citation type="submission" date="2025-08" db="UniProtKB">
        <authorList>
            <consortium name="Ensembl"/>
        </authorList>
    </citation>
    <scope>IDENTIFICATION</scope>
</reference>
<dbReference type="InterPro" id="IPR001245">
    <property type="entry name" value="Ser-Thr/Tyr_kinase_cat_dom"/>
</dbReference>
<dbReference type="PRINTS" id="PR00109">
    <property type="entry name" value="TYRKINASE"/>
</dbReference>
<keyword evidence="3" id="KW-1133">Transmembrane helix</keyword>
<dbReference type="InterPro" id="IPR050122">
    <property type="entry name" value="RTK"/>
</dbReference>
<dbReference type="PANTHER" id="PTHR24416">
    <property type="entry name" value="TYROSINE-PROTEIN KINASE RECEPTOR"/>
    <property type="match status" value="1"/>
</dbReference>
<dbReference type="Ensembl" id="ENSOTST00005062505.2">
    <property type="protein sequence ID" value="ENSOTSP00005057412.2"/>
    <property type="gene ID" value="ENSOTSG00005027699.2"/>
</dbReference>
<dbReference type="AlphaFoldDB" id="A0A8C8H427"/>
<evidence type="ECO:0000259" key="4">
    <source>
        <dbReference type="PROSITE" id="PS50011"/>
    </source>
</evidence>
<dbReference type="PROSITE" id="PS50011">
    <property type="entry name" value="PROTEIN_KINASE_DOM"/>
    <property type="match status" value="1"/>
</dbReference>
<dbReference type="GO" id="GO:0019838">
    <property type="term" value="F:growth factor binding"/>
    <property type="evidence" value="ECO:0007669"/>
    <property type="project" value="TreeGrafter"/>
</dbReference>
<evidence type="ECO:0000256" key="1">
    <source>
        <dbReference type="ARBA" id="ARBA00022741"/>
    </source>
</evidence>
<dbReference type="PROSITE" id="PS00109">
    <property type="entry name" value="PROTEIN_KINASE_TYR"/>
    <property type="match status" value="1"/>
</dbReference>
<dbReference type="GO" id="GO:0043235">
    <property type="term" value="C:receptor complex"/>
    <property type="evidence" value="ECO:0007669"/>
    <property type="project" value="TreeGrafter"/>
</dbReference>
<dbReference type="Pfam" id="PF07714">
    <property type="entry name" value="PK_Tyr_Ser-Thr"/>
    <property type="match status" value="1"/>
</dbReference>
<dbReference type="GeneTree" id="ENSGT00940000166715"/>
<dbReference type="GO" id="GO:0045766">
    <property type="term" value="P:positive regulation of angiogenesis"/>
    <property type="evidence" value="ECO:0007669"/>
    <property type="project" value="TreeGrafter"/>
</dbReference>
<dbReference type="GO" id="GO:0001525">
    <property type="term" value="P:angiogenesis"/>
    <property type="evidence" value="ECO:0007669"/>
    <property type="project" value="TreeGrafter"/>
</dbReference>
<keyword evidence="1" id="KW-0547">Nucleotide-binding</keyword>
<dbReference type="GO" id="GO:0005886">
    <property type="term" value="C:plasma membrane"/>
    <property type="evidence" value="ECO:0007669"/>
    <property type="project" value="TreeGrafter"/>
</dbReference>
<keyword evidence="6" id="KW-1185">Reference proteome</keyword>
<evidence type="ECO:0000256" key="3">
    <source>
        <dbReference type="SAM" id="Phobius"/>
    </source>
</evidence>
<protein>
    <recommendedName>
        <fullName evidence="4">Protein kinase domain-containing protein</fullName>
    </recommendedName>
</protein>
<dbReference type="PANTHER" id="PTHR24416:SF552">
    <property type="entry name" value="RECEPTOR PROTEIN-TYROSINE KINASE"/>
    <property type="match status" value="1"/>
</dbReference>
<dbReference type="GO" id="GO:0030335">
    <property type="term" value="P:positive regulation of cell migration"/>
    <property type="evidence" value="ECO:0007669"/>
    <property type="project" value="TreeGrafter"/>
</dbReference>
<organism evidence="5 6">
    <name type="scientific">Oncorhynchus tshawytscha</name>
    <name type="common">Chinook salmon</name>
    <name type="synonym">Salmo tshawytscha</name>
    <dbReference type="NCBI Taxonomy" id="74940"/>
    <lineage>
        <taxon>Eukaryota</taxon>
        <taxon>Metazoa</taxon>
        <taxon>Chordata</taxon>
        <taxon>Craniata</taxon>
        <taxon>Vertebrata</taxon>
        <taxon>Euteleostomi</taxon>
        <taxon>Actinopterygii</taxon>
        <taxon>Neopterygii</taxon>
        <taxon>Teleostei</taxon>
        <taxon>Protacanthopterygii</taxon>
        <taxon>Salmoniformes</taxon>
        <taxon>Salmonidae</taxon>
        <taxon>Salmoninae</taxon>
        <taxon>Oncorhynchus</taxon>
    </lineage>
</organism>
<dbReference type="Proteomes" id="UP000694402">
    <property type="component" value="Unassembled WGS sequence"/>
</dbReference>
<dbReference type="Gene3D" id="1.10.510.10">
    <property type="entry name" value="Transferase(Phosphotransferase) domain 1"/>
    <property type="match status" value="1"/>
</dbReference>
<dbReference type="GO" id="GO:0043408">
    <property type="term" value="P:regulation of MAPK cascade"/>
    <property type="evidence" value="ECO:0007669"/>
    <property type="project" value="TreeGrafter"/>
</dbReference>
<dbReference type="GO" id="GO:0045446">
    <property type="term" value="P:endothelial cell differentiation"/>
    <property type="evidence" value="ECO:0007669"/>
    <property type="project" value="TreeGrafter"/>
</dbReference>
<keyword evidence="2" id="KW-0067">ATP-binding</keyword>
<keyword evidence="3" id="KW-0472">Membrane</keyword>
<dbReference type="InterPro" id="IPR008266">
    <property type="entry name" value="Tyr_kinase_AS"/>
</dbReference>
<dbReference type="GO" id="GO:0005524">
    <property type="term" value="F:ATP binding"/>
    <property type="evidence" value="ECO:0007669"/>
    <property type="project" value="UniProtKB-KW"/>
</dbReference>
<dbReference type="InterPro" id="IPR011009">
    <property type="entry name" value="Kinase-like_dom_sf"/>
</dbReference>
<gene>
    <name evidence="5" type="primary">LOC112250289</name>
</gene>
<feature type="transmembrane region" description="Helical" evidence="3">
    <location>
        <begin position="52"/>
        <end position="74"/>
    </location>
</feature>
<dbReference type="SUPFAM" id="SSF56112">
    <property type="entry name" value="Protein kinase-like (PK-like)"/>
    <property type="match status" value="1"/>
</dbReference>
<evidence type="ECO:0000256" key="2">
    <source>
        <dbReference type="ARBA" id="ARBA00022840"/>
    </source>
</evidence>
<reference evidence="5" key="2">
    <citation type="submission" date="2025-09" db="UniProtKB">
        <authorList>
            <consortium name="Ensembl"/>
        </authorList>
    </citation>
    <scope>IDENTIFICATION</scope>
</reference>
<keyword evidence="3" id="KW-0812">Transmembrane</keyword>
<dbReference type="RefSeq" id="XP_024276091.1">
    <property type="nucleotide sequence ID" value="XM_024420323.2"/>
</dbReference>